<organism evidence="1 2">
    <name type="scientific">Trifolium medium</name>
    <dbReference type="NCBI Taxonomy" id="97028"/>
    <lineage>
        <taxon>Eukaryota</taxon>
        <taxon>Viridiplantae</taxon>
        <taxon>Streptophyta</taxon>
        <taxon>Embryophyta</taxon>
        <taxon>Tracheophyta</taxon>
        <taxon>Spermatophyta</taxon>
        <taxon>Magnoliopsida</taxon>
        <taxon>eudicotyledons</taxon>
        <taxon>Gunneridae</taxon>
        <taxon>Pentapetalae</taxon>
        <taxon>rosids</taxon>
        <taxon>fabids</taxon>
        <taxon>Fabales</taxon>
        <taxon>Fabaceae</taxon>
        <taxon>Papilionoideae</taxon>
        <taxon>50 kb inversion clade</taxon>
        <taxon>NPAAA clade</taxon>
        <taxon>Hologalegina</taxon>
        <taxon>IRL clade</taxon>
        <taxon>Trifolieae</taxon>
        <taxon>Trifolium</taxon>
    </lineage>
</organism>
<evidence type="ECO:0000313" key="2">
    <source>
        <dbReference type="Proteomes" id="UP000265520"/>
    </source>
</evidence>
<dbReference type="Proteomes" id="UP000265520">
    <property type="component" value="Unassembled WGS sequence"/>
</dbReference>
<name>A0A392UEG3_9FABA</name>
<keyword evidence="2" id="KW-1185">Reference proteome</keyword>
<dbReference type="EMBL" id="LXQA010795774">
    <property type="protein sequence ID" value="MCI71408.1"/>
    <property type="molecule type" value="Genomic_DNA"/>
</dbReference>
<proteinExistence type="predicted"/>
<protein>
    <submittedName>
        <fullName evidence="1">Uncharacterized protein</fullName>
    </submittedName>
</protein>
<comment type="caution">
    <text evidence="1">The sequence shown here is derived from an EMBL/GenBank/DDBJ whole genome shotgun (WGS) entry which is preliminary data.</text>
</comment>
<feature type="non-terminal residue" evidence="1">
    <location>
        <position position="61"/>
    </location>
</feature>
<sequence>MVTQRAYQRAVGLPVAFCRYNEGLSDFEGFGRFLSLERAMFKCLVATCRLISPSELDRITT</sequence>
<accession>A0A392UEG3</accession>
<reference evidence="1 2" key="1">
    <citation type="journal article" date="2018" name="Front. Plant Sci.">
        <title>Red Clover (Trifolium pratense) and Zigzag Clover (T. medium) - A Picture of Genomic Similarities and Differences.</title>
        <authorList>
            <person name="Dluhosova J."/>
            <person name="Istvanek J."/>
            <person name="Nedelnik J."/>
            <person name="Repkova J."/>
        </authorList>
    </citation>
    <scope>NUCLEOTIDE SEQUENCE [LARGE SCALE GENOMIC DNA]</scope>
    <source>
        <strain evidence="2">cv. 10/8</strain>
        <tissue evidence="1">Leaf</tissue>
    </source>
</reference>
<dbReference type="AlphaFoldDB" id="A0A392UEG3"/>
<evidence type="ECO:0000313" key="1">
    <source>
        <dbReference type="EMBL" id="MCI71408.1"/>
    </source>
</evidence>